<keyword evidence="2" id="KW-1185">Reference proteome</keyword>
<organism evidence="1 2">
    <name type="scientific">Tetzosporium hominis</name>
    <dbReference type="NCBI Taxonomy" id="2020506"/>
    <lineage>
        <taxon>Bacteria</taxon>
        <taxon>Bacillati</taxon>
        <taxon>Bacillota</taxon>
        <taxon>Bacilli</taxon>
        <taxon>Bacillales</taxon>
        <taxon>Caryophanaceae</taxon>
        <taxon>Tetzosporium</taxon>
    </lineage>
</organism>
<dbReference type="EMBL" id="NOKQ01000146">
    <property type="protein sequence ID" value="OZS78961.1"/>
    <property type="molecule type" value="Genomic_DNA"/>
</dbReference>
<name>A0A264W5Z9_9BACL</name>
<proteinExistence type="predicted"/>
<evidence type="ECO:0000313" key="1">
    <source>
        <dbReference type="EMBL" id="OZS78961.1"/>
    </source>
</evidence>
<comment type="caution">
    <text evidence="1">The sequence shown here is derived from an EMBL/GenBank/DDBJ whole genome shotgun (WGS) entry which is preliminary data.</text>
</comment>
<dbReference type="RefSeq" id="WP_207761672.1">
    <property type="nucleotide sequence ID" value="NZ_NOKQ01000146.1"/>
</dbReference>
<sequence>KYTNVTIQRIEISSDVISRKGEASGDTEARLYQVCYRMLGNKHVVQRSIRRRVIQVPVELP</sequence>
<dbReference type="Proteomes" id="UP000217065">
    <property type="component" value="Unassembled WGS sequence"/>
</dbReference>
<reference evidence="1 2" key="1">
    <citation type="submission" date="2017-07" db="EMBL/GenBank/DDBJ databases">
        <title>Tetzosporium hominis gen.nov. sp.nov.</title>
        <authorList>
            <person name="Tetz G."/>
            <person name="Tetz V."/>
        </authorList>
    </citation>
    <scope>NUCLEOTIDE SEQUENCE [LARGE SCALE GENOMIC DNA]</scope>
    <source>
        <strain evidence="1 2">VT-49</strain>
    </source>
</reference>
<gene>
    <name evidence="1" type="ORF">CF394_03390</name>
</gene>
<dbReference type="AlphaFoldDB" id="A0A264W5Z9"/>
<accession>A0A264W5Z9</accession>
<protein>
    <submittedName>
        <fullName evidence="1">Uncharacterized protein</fullName>
    </submittedName>
</protein>
<feature type="non-terminal residue" evidence="1">
    <location>
        <position position="1"/>
    </location>
</feature>
<evidence type="ECO:0000313" key="2">
    <source>
        <dbReference type="Proteomes" id="UP000217065"/>
    </source>
</evidence>